<feature type="transmembrane region" description="Helical" evidence="1">
    <location>
        <begin position="286"/>
        <end position="313"/>
    </location>
</feature>
<feature type="transmembrane region" description="Helical" evidence="1">
    <location>
        <begin position="7"/>
        <end position="27"/>
    </location>
</feature>
<dbReference type="AlphaFoldDB" id="K6VUA8"/>
<evidence type="ECO:0000313" key="2">
    <source>
        <dbReference type="EMBL" id="GAB78935.1"/>
    </source>
</evidence>
<dbReference type="Pfam" id="PF16980">
    <property type="entry name" value="CitMHS_2"/>
    <property type="match status" value="1"/>
</dbReference>
<keyword evidence="1" id="KW-1133">Transmembrane helix</keyword>
<dbReference type="STRING" id="100225.SAMN05421595_0150"/>
<feature type="transmembrane region" description="Helical" evidence="1">
    <location>
        <begin position="33"/>
        <end position="53"/>
    </location>
</feature>
<feature type="transmembrane region" description="Helical" evidence="1">
    <location>
        <begin position="405"/>
        <end position="426"/>
    </location>
</feature>
<dbReference type="InterPro" id="IPR031566">
    <property type="entry name" value="CitMHS_2"/>
</dbReference>
<dbReference type="eggNOG" id="COG1055">
    <property type="taxonomic scope" value="Bacteria"/>
</dbReference>
<evidence type="ECO:0000313" key="3">
    <source>
        <dbReference type="Proteomes" id="UP000008495"/>
    </source>
</evidence>
<dbReference type="Proteomes" id="UP000008495">
    <property type="component" value="Unassembled WGS sequence"/>
</dbReference>
<name>K6VUA8_9MICO</name>
<feature type="transmembrane region" description="Helical" evidence="1">
    <location>
        <begin position="98"/>
        <end position="121"/>
    </location>
</feature>
<proteinExistence type="predicted"/>
<accession>K6VUA8</accession>
<keyword evidence="1" id="KW-0472">Membrane</keyword>
<evidence type="ECO:0008006" key="4">
    <source>
        <dbReference type="Google" id="ProtNLM"/>
    </source>
</evidence>
<dbReference type="EMBL" id="BAGZ01000017">
    <property type="protein sequence ID" value="GAB78935.1"/>
    <property type="molecule type" value="Genomic_DNA"/>
</dbReference>
<reference evidence="2 3" key="1">
    <citation type="submission" date="2012-08" db="EMBL/GenBank/DDBJ databases">
        <title>Whole genome shotgun sequence of Austwickia chelonae NBRC 105200.</title>
        <authorList>
            <person name="Yoshida I."/>
            <person name="Hosoyama A."/>
            <person name="Tsuchikane K."/>
            <person name="Katsumata H."/>
            <person name="Ando Y."/>
            <person name="Ohji S."/>
            <person name="Hamada M."/>
            <person name="Tamura T."/>
            <person name="Yamazoe A."/>
            <person name="Yamazaki S."/>
            <person name="Fujita N."/>
        </authorList>
    </citation>
    <scope>NUCLEOTIDE SEQUENCE [LARGE SCALE GENOMIC DNA]</scope>
    <source>
        <strain evidence="2 3">NBRC 105200</strain>
    </source>
</reference>
<organism evidence="2 3">
    <name type="scientific">Austwickia chelonae NBRC 105200</name>
    <dbReference type="NCBI Taxonomy" id="1184607"/>
    <lineage>
        <taxon>Bacteria</taxon>
        <taxon>Bacillati</taxon>
        <taxon>Actinomycetota</taxon>
        <taxon>Actinomycetes</taxon>
        <taxon>Micrococcales</taxon>
        <taxon>Dermatophilaceae</taxon>
        <taxon>Austwickia</taxon>
    </lineage>
</organism>
<feature type="transmembrane region" description="Helical" evidence="1">
    <location>
        <begin position="172"/>
        <end position="194"/>
    </location>
</feature>
<protein>
    <recommendedName>
        <fullName evidence="4">Citrate transporter-like domain-containing protein</fullName>
    </recommendedName>
</protein>
<evidence type="ECO:0000256" key="1">
    <source>
        <dbReference type="SAM" id="Phobius"/>
    </source>
</evidence>
<keyword evidence="1" id="KW-0812">Transmembrane</keyword>
<feature type="transmembrane region" description="Helical" evidence="1">
    <location>
        <begin position="432"/>
        <end position="453"/>
    </location>
</feature>
<sequence>MTAWWTLIPFALMLAAIAVCPLLPATAHRWEDWRFQLAIALGLGVPVAAWLVASGEAESVGHAGLEYFQFIALLFSLYTVSGGIYLSGDIHANPRNNTIFLALGGAIASVIGTTGAAMLLIRPLLNTNAERKLRVHTVVFAIFVVANCGGLLTPLGDPPLFLGMLRGVPFTWTFGLFPEWLFTNGLLLLTYYALDRRLYGEEAPEDIYRDDTNVKPLGLHGHINIVFLAVIVLSVALMPSVDLHAIEEGHAQLTSFVPWRELVMLGVAGASFLWSDREARFVHNAFTWGPIVEVGVLFIGIFLTMIPALHYLAAIAPSLPLNQVSFFAFTGVLSSVLDNAPTYATFFEMAATLPGEPRIAGVPEVYLVAISLGAVMCGAMTYIGNGPNFMVKSVAESAGVKMPSFGGYVVWSMRYLAPILVAMMLVFVAPGLWPRIAGIALAVLIVGRALLVIHRAEPVKHLESVAKAAD</sequence>
<feature type="transmembrane region" description="Helical" evidence="1">
    <location>
        <begin position="217"/>
        <end position="237"/>
    </location>
</feature>
<feature type="transmembrane region" description="Helical" evidence="1">
    <location>
        <begin position="133"/>
        <end position="152"/>
    </location>
</feature>
<keyword evidence="3" id="KW-1185">Reference proteome</keyword>
<feature type="transmembrane region" description="Helical" evidence="1">
    <location>
        <begin position="365"/>
        <end position="384"/>
    </location>
</feature>
<comment type="caution">
    <text evidence="2">The sequence shown here is derived from an EMBL/GenBank/DDBJ whole genome shotgun (WGS) entry which is preliminary data.</text>
</comment>
<gene>
    <name evidence="2" type="ORF">AUCHE_17_01490</name>
</gene>
<feature type="transmembrane region" description="Helical" evidence="1">
    <location>
        <begin position="65"/>
        <end position="86"/>
    </location>
</feature>